<evidence type="ECO:0000256" key="2">
    <source>
        <dbReference type="ARBA" id="ARBA00022692"/>
    </source>
</evidence>
<dbReference type="PANTHER" id="PTHR48021:SF39">
    <property type="entry name" value="MAJOR FACILITATOR SUPERFAMILY (MFS) PROFILE DOMAIN-CONTAINING PROTEIN"/>
    <property type="match status" value="1"/>
</dbReference>
<comment type="subcellular location">
    <subcellularLocation>
        <location evidence="1">Membrane</location>
        <topology evidence="1">Multi-pass membrane protein</topology>
    </subcellularLocation>
</comment>
<feature type="transmembrane region" description="Helical" evidence="6">
    <location>
        <begin position="471"/>
        <end position="489"/>
    </location>
</feature>
<evidence type="ECO:0000256" key="6">
    <source>
        <dbReference type="SAM" id="Phobius"/>
    </source>
</evidence>
<dbReference type="EMBL" id="NEVH01025126">
    <property type="protein sequence ID" value="PNF16172.1"/>
    <property type="molecule type" value="Genomic_DNA"/>
</dbReference>
<comment type="caution">
    <text evidence="8">The sequence shown here is derived from an EMBL/GenBank/DDBJ whole genome shotgun (WGS) entry which is preliminary data.</text>
</comment>
<feature type="transmembrane region" description="Helical" evidence="6">
    <location>
        <begin position="186"/>
        <end position="207"/>
    </location>
</feature>
<evidence type="ECO:0000256" key="4">
    <source>
        <dbReference type="ARBA" id="ARBA00023136"/>
    </source>
</evidence>
<dbReference type="EMBL" id="NEVH01025126">
    <property type="protein sequence ID" value="PNF16170.1"/>
    <property type="molecule type" value="Genomic_DNA"/>
</dbReference>
<proteinExistence type="predicted"/>
<dbReference type="InterPro" id="IPR020846">
    <property type="entry name" value="MFS_dom"/>
</dbReference>
<protein>
    <recommendedName>
        <fullName evidence="7">Major facilitator superfamily (MFS) profile domain-containing protein</fullName>
    </recommendedName>
</protein>
<name>A0A2J7PIK9_9NEOP</name>
<evidence type="ECO:0000259" key="7">
    <source>
        <dbReference type="PROSITE" id="PS50850"/>
    </source>
</evidence>
<dbReference type="STRING" id="105785.A0A2J7PIK9"/>
<dbReference type="InterPro" id="IPR050549">
    <property type="entry name" value="MFS_Trehalose_Transporter"/>
</dbReference>
<keyword evidence="3 6" id="KW-1133">Transmembrane helix</keyword>
<dbReference type="AlphaFoldDB" id="A0A2J7PIK9"/>
<keyword evidence="9" id="KW-1185">Reference proteome</keyword>
<feature type="region of interest" description="Disordered" evidence="5">
    <location>
        <begin position="594"/>
        <end position="697"/>
    </location>
</feature>
<feature type="transmembrane region" description="Helical" evidence="6">
    <location>
        <begin position="333"/>
        <end position="358"/>
    </location>
</feature>
<keyword evidence="2 6" id="KW-0812">Transmembrane</keyword>
<dbReference type="Gene3D" id="1.20.1250.20">
    <property type="entry name" value="MFS general substrate transporter like domains"/>
    <property type="match status" value="1"/>
</dbReference>
<evidence type="ECO:0000313" key="8">
    <source>
        <dbReference type="EMBL" id="PNF16170.1"/>
    </source>
</evidence>
<dbReference type="InterPro" id="IPR036259">
    <property type="entry name" value="MFS_trans_sf"/>
</dbReference>
<feature type="transmembrane region" description="Helical" evidence="6">
    <location>
        <begin position="294"/>
        <end position="313"/>
    </location>
</feature>
<dbReference type="FunFam" id="1.20.1250.20:FF:000249">
    <property type="entry name" value="facilitated trehalose transporter Tret1"/>
    <property type="match status" value="1"/>
</dbReference>
<dbReference type="PROSITE" id="PS00217">
    <property type="entry name" value="SUGAR_TRANSPORT_2"/>
    <property type="match status" value="1"/>
</dbReference>
<dbReference type="OrthoDB" id="6133115at2759"/>
<evidence type="ECO:0000313" key="9">
    <source>
        <dbReference type="Proteomes" id="UP000235965"/>
    </source>
</evidence>
<dbReference type="InterPro" id="IPR005828">
    <property type="entry name" value="MFS_sugar_transport-like"/>
</dbReference>
<organism evidence="8 9">
    <name type="scientific">Cryptotermes secundus</name>
    <dbReference type="NCBI Taxonomy" id="105785"/>
    <lineage>
        <taxon>Eukaryota</taxon>
        <taxon>Metazoa</taxon>
        <taxon>Ecdysozoa</taxon>
        <taxon>Arthropoda</taxon>
        <taxon>Hexapoda</taxon>
        <taxon>Insecta</taxon>
        <taxon>Pterygota</taxon>
        <taxon>Neoptera</taxon>
        <taxon>Polyneoptera</taxon>
        <taxon>Dictyoptera</taxon>
        <taxon>Blattodea</taxon>
        <taxon>Blattoidea</taxon>
        <taxon>Termitoidae</taxon>
        <taxon>Kalotermitidae</taxon>
        <taxon>Cryptotermitinae</taxon>
        <taxon>Cryptotermes</taxon>
    </lineage>
</organism>
<feature type="compositionally biased region" description="Basic and acidic residues" evidence="5">
    <location>
        <begin position="621"/>
        <end position="651"/>
    </location>
</feature>
<evidence type="ECO:0000256" key="5">
    <source>
        <dbReference type="SAM" id="MobiDB-lite"/>
    </source>
</evidence>
<dbReference type="InterPro" id="IPR005829">
    <property type="entry name" value="Sugar_transporter_CS"/>
</dbReference>
<sequence>MAESRVPGGDAIITTEEESVKTAGRFRTALPQVLASTAKNMILLDLGMTVAFPTIAIPKLQNTTDPLALNNEQTSWFGSIMYICQPLGSVLSGIVLERLGRKKSLILVNFPHIVGWFIFCFASSVPMLYLAAVIMGLGVGFVEAPVITYVGEISQPKLRGVLTSYSGIFVQLGFSFVYLLGSLTHWTTAAGVSAAVPIAAVIAISQVPETPIWLLSRGRFEEAERSLCWLRGWVPPSAVKKEFNDLVLYSENIKKLKDEPYKTAENEGVATATDVSSRDSAFKRKLRELLKPQTLRPLSLVLMFFFFQHSSGFTAMRPYMVQVFEEFGLPINAYWVTVLIGVVGLIGNVVCMVGVAWWGKRPLSLVSMAVASMAALLLGSYAFAVISPGEVATAGTRHVASWAPLTLFVVYALMQSIGVLPVPWMILSEVFPFRSRGLASGIAAAGSYMLAFLASKTFLSVNSALSLHGVFWLYGCLGFVGFFVIYWTFSETEGRSLEDIEEFYKKGMRGKIPKKKQIIGETSKEPSINFSPSTSSVVIEKGNGVDSNDEDRMINNTLFKTQSLRNKASKSFSSNDVSNGAGTSTETLDTAFTASTADLQDRMPSTADVSKKSEEAEETREETKVREEKCKKEKAAEEEISDEIKELERTSSEPTTGEVRSGKNKVTDESNAKNVENYIKEKVDVHNEAEVEERTQM</sequence>
<feature type="compositionally biased region" description="Basic and acidic residues" evidence="5">
    <location>
        <begin position="678"/>
        <end position="697"/>
    </location>
</feature>
<accession>A0A2J7PIK9</accession>
<feature type="transmembrane region" description="Helical" evidence="6">
    <location>
        <begin position="438"/>
        <end position="459"/>
    </location>
</feature>
<dbReference type="GO" id="GO:0022857">
    <property type="term" value="F:transmembrane transporter activity"/>
    <property type="evidence" value="ECO:0007669"/>
    <property type="project" value="InterPro"/>
</dbReference>
<evidence type="ECO:0000256" key="1">
    <source>
        <dbReference type="ARBA" id="ARBA00004141"/>
    </source>
</evidence>
<reference evidence="8 9" key="1">
    <citation type="submission" date="2017-12" db="EMBL/GenBank/DDBJ databases">
        <title>Hemimetabolous genomes reveal molecular basis of termite eusociality.</title>
        <authorList>
            <person name="Harrison M.C."/>
            <person name="Jongepier E."/>
            <person name="Robertson H.M."/>
            <person name="Arning N."/>
            <person name="Bitard-Feildel T."/>
            <person name="Chao H."/>
            <person name="Childers C.P."/>
            <person name="Dinh H."/>
            <person name="Doddapaneni H."/>
            <person name="Dugan S."/>
            <person name="Gowin J."/>
            <person name="Greiner C."/>
            <person name="Han Y."/>
            <person name="Hu H."/>
            <person name="Hughes D.S.T."/>
            <person name="Huylmans A.-K."/>
            <person name="Kemena C."/>
            <person name="Kremer L.P.M."/>
            <person name="Lee S.L."/>
            <person name="Lopez-Ezquerra A."/>
            <person name="Mallet L."/>
            <person name="Monroy-Kuhn J.M."/>
            <person name="Moser A."/>
            <person name="Murali S.C."/>
            <person name="Muzny D.M."/>
            <person name="Otani S."/>
            <person name="Piulachs M.-D."/>
            <person name="Poelchau M."/>
            <person name="Qu J."/>
            <person name="Schaub F."/>
            <person name="Wada-Katsumata A."/>
            <person name="Worley K.C."/>
            <person name="Xie Q."/>
            <person name="Ylla G."/>
            <person name="Poulsen M."/>
            <person name="Gibbs R.A."/>
            <person name="Schal C."/>
            <person name="Richards S."/>
            <person name="Belles X."/>
            <person name="Korb J."/>
            <person name="Bornberg-Bauer E."/>
        </authorList>
    </citation>
    <scope>NUCLEOTIDE SEQUENCE [LARGE SCALE GENOMIC DNA]</scope>
    <source>
        <tissue evidence="8">Whole body</tissue>
    </source>
</reference>
<dbReference type="Pfam" id="PF00083">
    <property type="entry name" value="Sugar_tr"/>
    <property type="match status" value="1"/>
</dbReference>
<feature type="domain" description="Major facilitator superfamily (MFS) profile" evidence="7">
    <location>
        <begin position="33"/>
        <end position="493"/>
    </location>
</feature>
<feature type="transmembrane region" description="Helical" evidence="6">
    <location>
        <begin position="76"/>
        <end position="96"/>
    </location>
</feature>
<dbReference type="PROSITE" id="PS50850">
    <property type="entry name" value="MFS"/>
    <property type="match status" value="1"/>
</dbReference>
<dbReference type="InParanoid" id="A0A2J7PIK9"/>
<feature type="transmembrane region" description="Helical" evidence="6">
    <location>
        <begin position="406"/>
        <end position="426"/>
    </location>
</feature>
<feature type="transmembrane region" description="Helical" evidence="6">
    <location>
        <begin position="365"/>
        <end position="386"/>
    </location>
</feature>
<keyword evidence="4 6" id="KW-0472">Membrane</keyword>
<dbReference type="Proteomes" id="UP000235965">
    <property type="component" value="Unassembled WGS sequence"/>
</dbReference>
<feature type="transmembrane region" description="Helical" evidence="6">
    <location>
        <begin position="162"/>
        <end position="180"/>
    </location>
</feature>
<evidence type="ECO:0000256" key="3">
    <source>
        <dbReference type="ARBA" id="ARBA00022989"/>
    </source>
</evidence>
<feature type="transmembrane region" description="Helical" evidence="6">
    <location>
        <begin position="105"/>
        <end position="124"/>
    </location>
</feature>
<dbReference type="SUPFAM" id="SSF103473">
    <property type="entry name" value="MFS general substrate transporter"/>
    <property type="match status" value="1"/>
</dbReference>
<dbReference type="GO" id="GO:0016020">
    <property type="term" value="C:membrane"/>
    <property type="evidence" value="ECO:0007669"/>
    <property type="project" value="UniProtKB-SubCell"/>
</dbReference>
<feature type="transmembrane region" description="Helical" evidence="6">
    <location>
        <begin position="130"/>
        <end position="150"/>
    </location>
</feature>
<dbReference type="PANTHER" id="PTHR48021">
    <property type="match status" value="1"/>
</dbReference>
<gene>
    <name evidence="8" type="ORF">B7P43_G01108</name>
</gene>